<evidence type="ECO:0000256" key="3">
    <source>
        <dbReference type="ARBA" id="ARBA00022679"/>
    </source>
</evidence>
<dbReference type="InterPro" id="IPR053888">
    <property type="entry name" value="MRM3-like_sub_bind"/>
</dbReference>
<dbReference type="InterPro" id="IPR013123">
    <property type="entry name" value="SpoU_subst-bd"/>
</dbReference>
<dbReference type="InterPro" id="IPR029064">
    <property type="entry name" value="Ribosomal_eL30-like_sf"/>
</dbReference>
<comment type="caution">
    <text evidence="5">The sequence shown here is derived from an EMBL/GenBank/DDBJ whole genome shotgun (WGS) entry which is preliminary data.</text>
</comment>
<dbReference type="Proteomes" id="UP000019050">
    <property type="component" value="Unassembled WGS sequence"/>
</dbReference>
<dbReference type="InterPro" id="IPR029026">
    <property type="entry name" value="tRNA_m1G_MTases_N"/>
</dbReference>
<keyword evidence="2 5" id="KW-0489">Methyltransferase</keyword>
<dbReference type="PANTHER" id="PTHR43191:SF2">
    <property type="entry name" value="RRNA METHYLTRANSFERASE 3, MITOCHONDRIAL"/>
    <property type="match status" value="1"/>
</dbReference>
<dbReference type="Pfam" id="PF00588">
    <property type="entry name" value="SpoU_methylase"/>
    <property type="match status" value="1"/>
</dbReference>
<name>W1Q4J5_ABIDE</name>
<dbReference type="RefSeq" id="WP_023391172.1">
    <property type="nucleotide sequence ID" value="NZ_KI535340.1"/>
</dbReference>
<evidence type="ECO:0000313" key="6">
    <source>
        <dbReference type="Proteomes" id="UP000019050"/>
    </source>
</evidence>
<comment type="similarity">
    <text evidence="1">Belongs to the class IV-like SAM-binding methyltransferase superfamily. RNA methyltransferase TrmH family.</text>
</comment>
<dbReference type="InterPro" id="IPR051259">
    <property type="entry name" value="rRNA_Methyltransferase"/>
</dbReference>
<dbReference type="CDD" id="cd18095">
    <property type="entry name" value="SpoU-like_rRNA-MTase"/>
    <property type="match status" value="1"/>
</dbReference>
<gene>
    <name evidence="5" type="ORF">GCWU000182_000521</name>
</gene>
<keyword evidence="6" id="KW-1185">Reference proteome</keyword>
<accession>W1Q4J5</accession>
<dbReference type="Gene3D" id="3.30.1330.30">
    <property type="match status" value="1"/>
</dbReference>
<dbReference type="SUPFAM" id="SSF55315">
    <property type="entry name" value="L30e-like"/>
    <property type="match status" value="1"/>
</dbReference>
<dbReference type="GeneID" id="84816617"/>
<reference evidence="5" key="1">
    <citation type="submission" date="2013-06" db="EMBL/GenBank/DDBJ databases">
        <authorList>
            <person name="Weinstock G."/>
            <person name="Sodergren E."/>
            <person name="Clifton S."/>
            <person name="Fulton L."/>
            <person name="Fulton B."/>
            <person name="Courtney L."/>
            <person name="Fronick C."/>
            <person name="Harrison M."/>
            <person name="Strong C."/>
            <person name="Farmer C."/>
            <person name="Delahaunty K."/>
            <person name="Markovic C."/>
            <person name="Hall O."/>
            <person name="Minx P."/>
            <person name="Tomlinson C."/>
            <person name="Mitreva M."/>
            <person name="Nelson J."/>
            <person name="Hou S."/>
            <person name="Wollam A."/>
            <person name="Pepin K.H."/>
            <person name="Johnson M."/>
            <person name="Bhonagiri V."/>
            <person name="Nash W.E."/>
            <person name="Warren W."/>
            <person name="Chinwalla A."/>
            <person name="Mardis E.R."/>
            <person name="Wilson R.K."/>
        </authorList>
    </citation>
    <scope>NUCLEOTIDE SEQUENCE [LARGE SCALE GENOMIC DNA]</scope>
    <source>
        <strain evidence="5">ATCC 49176</strain>
    </source>
</reference>
<dbReference type="HOGENOM" id="CLU_021322_3_2_9"/>
<evidence type="ECO:0000259" key="4">
    <source>
        <dbReference type="SMART" id="SM00967"/>
    </source>
</evidence>
<dbReference type="Pfam" id="PF22435">
    <property type="entry name" value="MRM3-like_sub_bind"/>
    <property type="match status" value="1"/>
</dbReference>
<dbReference type="GO" id="GO:0032259">
    <property type="term" value="P:methylation"/>
    <property type="evidence" value="ECO:0007669"/>
    <property type="project" value="UniProtKB-KW"/>
</dbReference>
<dbReference type="PANTHER" id="PTHR43191">
    <property type="entry name" value="RRNA METHYLTRANSFERASE 3"/>
    <property type="match status" value="1"/>
</dbReference>
<dbReference type="InterPro" id="IPR029028">
    <property type="entry name" value="Alpha/beta_knot_MTases"/>
</dbReference>
<dbReference type="SUPFAM" id="SSF75217">
    <property type="entry name" value="alpha/beta knot"/>
    <property type="match status" value="1"/>
</dbReference>
<dbReference type="InterPro" id="IPR001537">
    <property type="entry name" value="SpoU_MeTrfase"/>
</dbReference>
<organism evidence="5 6">
    <name type="scientific">Abiotrophia defectiva ATCC 49176</name>
    <dbReference type="NCBI Taxonomy" id="592010"/>
    <lineage>
        <taxon>Bacteria</taxon>
        <taxon>Bacillati</taxon>
        <taxon>Bacillota</taxon>
        <taxon>Bacilli</taxon>
        <taxon>Lactobacillales</taxon>
        <taxon>Aerococcaceae</taxon>
        <taxon>Abiotrophia</taxon>
    </lineage>
</organism>
<proteinExistence type="inferred from homology"/>
<evidence type="ECO:0000313" key="5">
    <source>
        <dbReference type="EMBL" id="ESK66178.1"/>
    </source>
</evidence>
<dbReference type="GO" id="GO:0005737">
    <property type="term" value="C:cytoplasm"/>
    <property type="evidence" value="ECO:0007669"/>
    <property type="project" value="UniProtKB-ARBA"/>
</dbReference>
<protein>
    <submittedName>
        <fullName evidence="5">RNA methyltransferase, TrmH family</fullName>
    </submittedName>
</protein>
<dbReference type="EMBL" id="ACIN03000003">
    <property type="protein sequence ID" value="ESK66178.1"/>
    <property type="molecule type" value="Genomic_DNA"/>
</dbReference>
<dbReference type="GO" id="GO:0003723">
    <property type="term" value="F:RNA binding"/>
    <property type="evidence" value="ECO:0007669"/>
    <property type="project" value="InterPro"/>
</dbReference>
<dbReference type="AlphaFoldDB" id="W1Q4J5"/>
<evidence type="ECO:0000256" key="1">
    <source>
        <dbReference type="ARBA" id="ARBA00007228"/>
    </source>
</evidence>
<sequence>MEVIQSKQNPKIKAWKKLATAKGRQKAGQYLIEGTHLVEEALKSGQPVRHLVATLDYDLSQLPDQALSLPLLLVSPELLKDLSETPTPQGIMAIIDLPSSPLDWQPSGQRYLILDAVQDPGNLGTLIRTADAAAYDGVILGKGTVDVYNDKVLRASQGSLWHLEVVSLDLLQEARPAFEAAGIPWLVTALHQEAKAYQEVPANQKLALVLGNEGQGVSEAVIQVADQTIYIPMPGQAESLNVAVAGGILMFYFQA</sequence>
<feature type="domain" description="RNA 2-O ribose methyltransferase substrate binding" evidence="4">
    <location>
        <begin position="31"/>
        <end position="101"/>
    </location>
</feature>
<keyword evidence="3" id="KW-0808">Transferase</keyword>
<dbReference type="GO" id="GO:0006396">
    <property type="term" value="P:RNA processing"/>
    <property type="evidence" value="ECO:0007669"/>
    <property type="project" value="InterPro"/>
</dbReference>
<dbReference type="SMART" id="SM00967">
    <property type="entry name" value="SpoU_sub_bind"/>
    <property type="match status" value="1"/>
</dbReference>
<dbReference type="GO" id="GO:0008173">
    <property type="term" value="F:RNA methyltransferase activity"/>
    <property type="evidence" value="ECO:0007669"/>
    <property type="project" value="InterPro"/>
</dbReference>
<evidence type="ECO:0000256" key="2">
    <source>
        <dbReference type="ARBA" id="ARBA00022603"/>
    </source>
</evidence>
<dbReference type="Gene3D" id="3.40.1280.10">
    <property type="match status" value="1"/>
</dbReference>
<dbReference type="OrthoDB" id="9794400at2"/>
<dbReference type="eggNOG" id="COG0566">
    <property type="taxonomic scope" value="Bacteria"/>
</dbReference>
<dbReference type="STRING" id="592010.GCWU000182_000521"/>